<dbReference type="EMBL" id="FOGD01000001">
    <property type="protein sequence ID" value="SEQ34833.1"/>
    <property type="molecule type" value="Genomic_DNA"/>
</dbReference>
<dbReference type="AlphaFoldDB" id="A0A1H9FBN5"/>
<dbReference type="Pfam" id="PF00005">
    <property type="entry name" value="ABC_tran"/>
    <property type="match status" value="1"/>
</dbReference>
<dbReference type="PANTHER" id="PTHR43158">
    <property type="entry name" value="SKFA PEPTIDE EXPORT ATP-BINDING PROTEIN SKFE"/>
    <property type="match status" value="1"/>
</dbReference>
<organism evidence="4 5">
    <name type="scientific">Giesbergeria anulus</name>
    <dbReference type="NCBI Taxonomy" id="180197"/>
    <lineage>
        <taxon>Bacteria</taxon>
        <taxon>Pseudomonadati</taxon>
        <taxon>Pseudomonadota</taxon>
        <taxon>Betaproteobacteria</taxon>
        <taxon>Burkholderiales</taxon>
        <taxon>Comamonadaceae</taxon>
        <taxon>Giesbergeria</taxon>
    </lineage>
</organism>
<proteinExistence type="predicted"/>
<dbReference type="Proteomes" id="UP000199766">
    <property type="component" value="Unassembled WGS sequence"/>
</dbReference>
<dbReference type="Gene3D" id="3.40.50.300">
    <property type="entry name" value="P-loop containing nucleotide triphosphate hydrolases"/>
    <property type="match status" value="1"/>
</dbReference>
<name>A0A1H9FBN5_9BURK</name>
<dbReference type="GO" id="GO:0016887">
    <property type="term" value="F:ATP hydrolysis activity"/>
    <property type="evidence" value="ECO:0007669"/>
    <property type="project" value="InterPro"/>
</dbReference>
<dbReference type="SUPFAM" id="SSF52540">
    <property type="entry name" value="P-loop containing nucleoside triphosphate hydrolases"/>
    <property type="match status" value="1"/>
</dbReference>
<dbReference type="PANTHER" id="PTHR43158:SF2">
    <property type="entry name" value="SKFA PEPTIDE EXPORT ATP-BINDING PROTEIN SKFE"/>
    <property type="match status" value="1"/>
</dbReference>
<evidence type="ECO:0000256" key="1">
    <source>
        <dbReference type="ARBA" id="ARBA00022741"/>
    </source>
</evidence>
<dbReference type="GO" id="GO:0005524">
    <property type="term" value="F:ATP binding"/>
    <property type="evidence" value="ECO:0007669"/>
    <property type="project" value="UniProtKB-KW"/>
</dbReference>
<dbReference type="InterPro" id="IPR003439">
    <property type="entry name" value="ABC_transporter-like_ATP-bd"/>
</dbReference>
<evidence type="ECO:0000313" key="5">
    <source>
        <dbReference type="Proteomes" id="UP000199766"/>
    </source>
</evidence>
<evidence type="ECO:0000256" key="2">
    <source>
        <dbReference type="ARBA" id="ARBA00022840"/>
    </source>
</evidence>
<dbReference type="STRING" id="180197.SAMN02982919_00498"/>
<keyword evidence="5" id="KW-1185">Reference proteome</keyword>
<dbReference type="RefSeq" id="WP_245751218.1">
    <property type="nucleotide sequence ID" value="NZ_FOGD01000001.1"/>
</dbReference>
<gene>
    <name evidence="4" type="ORF">SAMN02982919_00498</name>
</gene>
<feature type="domain" description="ABC transporter" evidence="3">
    <location>
        <begin position="8"/>
        <end position="211"/>
    </location>
</feature>
<evidence type="ECO:0000313" key="4">
    <source>
        <dbReference type="EMBL" id="SEQ34833.1"/>
    </source>
</evidence>
<reference evidence="4 5" key="1">
    <citation type="submission" date="2016-10" db="EMBL/GenBank/DDBJ databases">
        <authorList>
            <person name="de Groot N.N."/>
        </authorList>
    </citation>
    <scope>NUCLEOTIDE SEQUENCE [LARGE SCALE GENOMIC DNA]</scope>
    <source>
        <strain evidence="4 5">ATCC 35958</strain>
    </source>
</reference>
<protein>
    <submittedName>
        <fullName evidence="4">ABC transporter</fullName>
    </submittedName>
</protein>
<accession>A0A1H9FBN5</accession>
<sequence length="211" mass="22610">MDDKAAVLQVHEMCFSYPERPLWAHWSGTVGQGATLVLGGDGSGKTTLLQLLAGDVLVDSGTLTLAGVALHEDTPAYRQQVFWQDPRSSALDALSVQQWWDTLPARYSRWDATALAAHIAGFALQPHLDKALYQLSAGTRRKVLMAAALASGATLTLIDEPVAGLDRASVRYLQQALADAAAQPGRALVVAHYEALDGVPWAQVIELPDEA</sequence>
<dbReference type="InterPro" id="IPR027417">
    <property type="entry name" value="P-loop_NTPase"/>
</dbReference>
<keyword evidence="2" id="KW-0067">ATP-binding</keyword>
<dbReference type="PROSITE" id="PS50893">
    <property type="entry name" value="ABC_TRANSPORTER_2"/>
    <property type="match status" value="1"/>
</dbReference>
<keyword evidence="1" id="KW-0547">Nucleotide-binding</keyword>
<evidence type="ECO:0000259" key="3">
    <source>
        <dbReference type="PROSITE" id="PS50893"/>
    </source>
</evidence>